<comment type="similarity">
    <text evidence="1">Belongs to the mycobacterial PPE family.</text>
</comment>
<feature type="region of interest" description="Disordered" evidence="2">
    <location>
        <begin position="455"/>
        <end position="489"/>
    </location>
</feature>
<proteinExistence type="inferred from homology"/>
<keyword evidence="3" id="KW-0812">Transmembrane</keyword>
<evidence type="ECO:0000313" key="5">
    <source>
        <dbReference type="EMBL" id="TLH63912.1"/>
    </source>
</evidence>
<evidence type="ECO:0000259" key="4">
    <source>
        <dbReference type="Pfam" id="PF00823"/>
    </source>
</evidence>
<dbReference type="PANTHER" id="PTHR46766">
    <property type="entry name" value="GLUTAMINE-RICH PROTEIN 2"/>
    <property type="match status" value="1"/>
</dbReference>
<dbReference type="EMBL" id="POTM01000052">
    <property type="protein sequence ID" value="TLH63912.1"/>
    <property type="molecule type" value="Genomic_DNA"/>
</dbReference>
<keyword evidence="3" id="KW-0472">Membrane</keyword>
<dbReference type="Proteomes" id="UP000309984">
    <property type="component" value="Unassembled WGS sequence"/>
</dbReference>
<feature type="transmembrane region" description="Helical" evidence="3">
    <location>
        <begin position="258"/>
        <end position="279"/>
    </location>
</feature>
<dbReference type="Pfam" id="PF00823">
    <property type="entry name" value="PPE"/>
    <property type="match status" value="1"/>
</dbReference>
<evidence type="ECO:0000313" key="6">
    <source>
        <dbReference type="Proteomes" id="UP000309984"/>
    </source>
</evidence>
<sequence>MTVPIWMAMPPEVHSALLTAGPGPGSLLAAAAQWQQLSLQYGQAAAELSTVLADVQGSSWEGLSAVQYVAAHVPYLAWLEESALTTAATAAQHETVAAAYGTAVATMPTLVELAANHVTNAALLATNFFGINTIPIAVNEADYARMWIQAADTMIVYQAVAEVATAAVPPAQPAPSIVAPGGEARQSLSNAPTSPGQPLSDLWQFLSQLGTTGQVDQLLENFTRFFEQLGFNPATSAVLALVALTLYDMLWYPYYASYLLPLASFFAPALSALAALALVKSPVLPAADAAPVPAEPAVVQPAGAAPRAQGVPLVPGVQVGMTPASGLSAPAPTTPGAGGAAPAANLVYAVPGLSRHGAGPGPESGSESPDISTDSIDAAASARAVAGVRDRAKRVRRARRGARGYRDELPEMKADLTGAGDNSPSAPVVTAGARGAEPVGFTGAVTTASTAPNGMVERLPAGASPSAPLLPATWLSGVEHGRNQQEHEL</sequence>
<reference evidence="5 6" key="1">
    <citation type="submission" date="2018-01" db="EMBL/GenBank/DDBJ databases">
        <title>Comparative genomics of Mycobacterium mucogenicum and Mycobacterium neoaurum clade members emphasizing tRNA and non-coding RNA.</title>
        <authorList>
            <person name="Behra P.R.K."/>
            <person name="Pettersson B.M.F."/>
            <person name="Das S."/>
            <person name="Dasgupta S."/>
            <person name="Kirsebom L.A."/>
        </authorList>
    </citation>
    <scope>NUCLEOTIDE SEQUENCE [LARGE SCALE GENOMIC DNA]</scope>
    <source>
        <strain evidence="5 6">DSM 45104</strain>
    </source>
</reference>
<feature type="compositionally biased region" description="Basic and acidic residues" evidence="2">
    <location>
        <begin position="479"/>
        <end position="489"/>
    </location>
</feature>
<evidence type="ECO:0000256" key="1">
    <source>
        <dbReference type="ARBA" id="ARBA00010652"/>
    </source>
</evidence>
<feature type="domain" description="PPE" evidence="4">
    <location>
        <begin position="6"/>
        <end position="168"/>
    </location>
</feature>
<accession>A0AA94RCP0</accession>
<dbReference type="InterPro" id="IPR000030">
    <property type="entry name" value="PPE_dom"/>
</dbReference>
<feature type="transmembrane region" description="Helical" evidence="3">
    <location>
        <begin position="229"/>
        <end position="252"/>
    </location>
</feature>
<dbReference type="RefSeq" id="WP_138250563.1">
    <property type="nucleotide sequence ID" value="NZ_AP022616.1"/>
</dbReference>
<gene>
    <name evidence="5" type="ORF">C1S79_22530</name>
</gene>
<dbReference type="PANTHER" id="PTHR46766:SF1">
    <property type="entry name" value="GLUTAMINE-RICH PROTEIN 2"/>
    <property type="match status" value="1"/>
</dbReference>
<dbReference type="GO" id="GO:0052572">
    <property type="term" value="P:response to host immune response"/>
    <property type="evidence" value="ECO:0007669"/>
    <property type="project" value="TreeGrafter"/>
</dbReference>
<keyword evidence="3" id="KW-1133">Transmembrane helix</keyword>
<dbReference type="Gene3D" id="1.20.1260.20">
    <property type="entry name" value="PPE superfamily"/>
    <property type="match status" value="1"/>
</dbReference>
<keyword evidence="6" id="KW-1185">Reference proteome</keyword>
<dbReference type="InterPro" id="IPR038332">
    <property type="entry name" value="PPE_sf"/>
</dbReference>
<evidence type="ECO:0000256" key="3">
    <source>
        <dbReference type="SAM" id="Phobius"/>
    </source>
</evidence>
<dbReference type="SUPFAM" id="SSF140459">
    <property type="entry name" value="PE/PPE dimer-like"/>
    <property type="match status" value="1"/>
</dbReference>
<protein>
    <submittedName>
        <fullName evidence="5">PPE family protein</fullName>
    </submittedName>
</protein>
<feature type="compositionally biased region" description="Low complexity" evidence="2">
    <location>
        <begin position="459"/>
        <end position="476"/>
    </location>
</feature>
<evidence type="ECO:0000256" key="2">
    <source>
        <dbReference type="SAM" id="MobiDB-lite"/>
    </source>
</evidence>
<comment type="caution">
    <text evidence="5">The sequence shown here is derived from an EMBL/GenBank/DDBJ whole genome shotgun (WGS) entry which is preliminary data.</text>
</comment>
<organism evidence="5 6">
    <name type="scientific">Mycolicibacterium phocaicum</name>
    <dbReference type="NCBI Taxonomy" id="319706"/>
    <lineage>
        <taxon>Bacteria</taxon>
        <taxon>Bacillati</taxon>
        <taxon>Actinomycetota</taxon>
        <taxon>Actinomycetes</taxon>
        <taxon>Mycobacteriales</taxon>
        <taxon>Mycobacteriaceae</taxon>
        <taxon>Mycolicibacterium</taxon>
    </lineage>
</organism>
<name>A0AA94RCP0_9MYCO</name>
<dbReference type="AlphaFoldDB" id="A0AA94RCP0"/>